<proteinExistence type="predicted"/>
<name>A0A5K0ZGN9_9MAGN</name>
<gene>
    <name evidence="1" type="ORF">NYM_LOCUS10647</name>
</gene>
<dbReference type="EMBL" id="LR721779">
    <property type="protein sequence ID" value="VVV89498.1"/>
    <property type="molecule type" value="Genomic_DNA"/>
</dbReference>
<organism evidence="1">
    <name type="scientific">Nymphaea colorata</name>
    <name type="common">pocket water lily</name>
    <dbReference type="NCBI Taxonomy" id="210225"/>
    <lineage>
        <taxon>Eukaryota</taxon>
        <taxon>Viridiplantae</taxon>
        <taxon>Streptophyta</taxon>
        <taxon>Embryophyta</taxon>
        <taxon>Tracheophyta</taxon>
        <taxon>Spermatophyta</taxon>
        <taxon>Magnoliopsida</taxon>
        <taxon>Nymphaeales</taxon>
        <taxon>Nymphaeaceae</taxon>
        <taxon>Nymphaea</taxon>
    </lineage>
</organism>
<accession>A0A5K0ZGN9</accession>
<evidence type="ECO:0000313" key="1">
    <source>
        <dbReference type="EMBL" id="VVV89498.1"/>
    </source>
</evidence>
<protein>
    <submittedName>
        <fullName evidence="1">Uncharacterized protein</fullName>
    </submittedName>
</protein>
<sequence length="25" mass="2955">MEYVCQETDLKVHELMIVFILKADS</sequence>
<dbReference type="AlphaFoldDB" id="A0A5K0ZGN9"/>
<reference evidence="1" key="1">
    <citation type="submission" date="2019-09" db="EMBL/GenBank/DDBJ databases">
        <authorList>
            <person name="Zhang L."/>
        </authorList>
    </citation>
    <scope>NUCLEOTIDE SEQUENCE</scope>
</reference>